<keyword evidence="2" id="KW-0812">Transmembrane</keyword>
<evidence type="ECO:0000313" key="5">
    <source>
        <dbReference type="Proteomes" id="UP001190926"/>
    </source>
</evidence>
<gene>
    <name evidence="4" type="ORF">C2S53_004820</name>
</gene>
<dbReference type="SMART" id="SM00257">
    <property type="entry name" value="LysM"/>
    <property type="match status" value="1"/>
</dbReference>
<proteinExistence type="predicted"/>
<feature type="transmembrane region" description="Helical" evidence="2">
    <location>
        <begin position="154"/>
        <end position="175"/>
    </location>
</feature>
<reference evidence="4 5" key="1">
    <citation type="journal article" date="2021" name="Nat. Commun.">
        <title>Incipient diploidization of the medicinal plant Perilla within 10,000 years.</title>
        <authorList>
            <person name="Zhang Y."/>
            <person name="Shen Q."/>
            <person name="Leng L."/>
            <person name="Zhang D."/>
            <person name="Chen S."/>
            <person name="Shi Y."/>
            <person name="Ning Z."/>
            <person name="Chen S."/>
        </authorList>
    </citation>
    <scope>NUCLEOTIDE SEQUENCE [LARGE SCALE GENOMIC DNA]</scope>
    <source>
        <strain evidence="5">cv. PC099</strain>
    </source>
</reference>
<dbReference type="Gene3D" id="3.10.350.10">
    <property type="entry name" value="LysM domain"/>
    <property type="match status" value="1"/>
</dbReference>
<feature type="domain" description="LysM" evidence="3">
    <location>
        <begin position="49"/>
        <end position="94"/>
    </location>
</feature>
<dbReference type="PROSITE" id="PS51782">
    <property type="entry name" value="LYSM"/>
    <property type="match status" value="1"/>
</dbReference>
<dbReference type="AlphaFoldDB" id="A0AAD4JJ27"/>
<sequence>MELKLSQSSLPTAIFNPSSFLPKPFALLRWKLDIQRITWKGQGMRKKILVHVVKEGETLTSISQLYGVPVLEIAASNEEIADVDLVFEGQQLKIPSPVAQCAQVCHFEGYKLREHHFPSGSPRLGFHIRQWNQIFTMPSFHQFPIAKTACSFPVLVPLVAFCIVCIMGAFQIILAKNSRHQAAKKSGVHHHSSSARWKTALSDLRDPDSLDAESAPDSDPSSDEKEQLRFEDVSHAYTKLEGDYQKFLSQCGMSNYGYWRGGSPQ</sequence>
<evidence type="ECO:0000256" key="2">
    <source>
        <dbReference type="SAM" id="Phobius"/>
    </source>
</evidence>
<comment type="caution">
    <text evidence="4">The sequence shown here is derived from an EMBL/GenBank/DDBJ whole genome shotgun (WGS) entry which is preliminary data.</text>
</comment>
<protein>
    <recommendedName>
        <fullName evidence="3">LysM domain-containing protein</fullName>
    </recommendedName>
</protein>
<dbReference type="InterPro" id="IPR018392">
    <property type="entry name" value="LysM"/>
</dbReference>
<dbReference type="InterPro" id="IPR036779">
    <property type="entry name" value="LysM_dom_sf"/>
</dbReference>
<keyword evidence="2" id="KW-1133">Transmembrane helix</keyword>
<evidence type="ECO:0000259" key="3">
    <source>
        <dbReference type="PROSITE" id="PS51782"/>
    </source>
</evidence>
<dbReference type="SUPFAM" id="SSF54106">
    <property type="entry name" value="LysM domain"/>
    <property type="match status" value="1"/>
</dbReference>
<keyword evidence="5" id="KW-1185">Reference proteome</keyword>
<feature type="region of interest" description="Disordered" evidence="1">
    <location>
        <begin position="208"/>
        <end position="229"/>
    </location>
</feature>
<organism evidence="4 5">
    <name type="scientific">Perilla frutescens var. hirtella</name>
    <name type="common">Perilla citriodora</name>
    <name type="synonym">Perilla setoyensis</name>
    <dbReference type="NCBI Taxonomy" id="608512"/>
    <lineage>
        <taxon>Eukaryota</taxon>
        <taxon>Viridiplantae</taxon>
        <taxon>Streptophyta</taxon>
        <taxon>Embryophyta</taxon>
        <taxon>Tracheophyta</taxon>
        <taxon>Spermatophyta</taxon>
        <taxon>Magnoliopsida</taxon>
        <taxon>eudicotyledons</taxon>
        <taxon>Gunneridae</taxon>
        <taxon>Pentapetalae</taxon>
        <taxon>asterids</taxon>
        <taxon>lamiids</taxon>
        <taxon>Lamiales</taxon>
        <taxon>Lamiaceae</taxon>
        <taxon>Nepetoideae</taxon>
        <taxon>Elsholtzieae</taxon>
        <taxon>Perilla</taxon>
    </lineage>
</organism>
<accession>A0AAD4JJ27</accession>
<dbReference type="Proteomes" id="UP001190926">
    <property type="component" value="Unassembled WGS sequence"/>
</dbReference>
<dbReference type="CDD" id="cd00118">
    <property type="entry name" value="LysM"/>
    <property type="match status" value="1"/>
</dbReference>
<dbReference type="Pfam" id="PF01476">
    <property type="entry name" value="LysM"/>
    <property type="match status" value="1"/>
</dbReference>
<dbReference type="EMBL" id="SDAM02000053">
    <property type="protein sequence ID" value="KAH6834018.1"/>
    <property type="molecule type" value="Genomic_DNA"/>
</dbReference>
<evidence type="ECO:0000313" key="4">
    <source>
        <dbReference type="EMBL" id="KAH6834018.1"/>
    </source>
</evidence>
<keyword evidence="2" id="KW-0472">Membrane</keyword>
<evidence type="ECO:0000256" key="1">
    <source>
        <dbReference type="SAM" id="MobiDB-lite"/>
    </source>
</evidence>
<name>A0AAD4JJ27_PERFH</name>